<accession>A0A0F9N7A5</accession>
<dbReference type="EMBL" id="LAZR01008665">
    <property type="protein sequence ID" value="KKM77302.1"/>
    <property type="molecule type" value="Genomic_DNA"/>
</dbReference>
<reference evidence="1" key="1">
    <citation type="journal article" date="2015" name="Nature">
        <title>Complex archaea that bridge the gap between prokaryotes and eukaryotes.</title>
        <authorList>
            <person name="Spang A."/>
            <person name="Saw J.H."/>
            <person name="Jorgensen S.L."/>
            <person name="Zaremba-Niedzwiedzka K."/>
            <person name="Martijn J."/>
            <person name="Lind A.E."/>
            <person name="van Eijk R."/>
            <person name="Schleper C."/>
            <person name="Guy L."/>
            <person name="Ettema T.J."/>
        </authorList>
    </citation>
    <scope>NUCLEOTIDE SEQUENCE</scope>
</reference>
<gene>
    <name evidence="1" type="ORF">LCGC14_1371460</name>
</gene>
<proteinExistence type="predicted"/>
<comment type="caution">
    <text evidence="1">The sequence shown here is derived from an EMBL/GenBank/DDBJ whole genome shotgun (WGS) entry which is preliminary data.</text>
</comment>
<protein>
    <submittedName>
        <fullName evidence="1">Uncharacterized protein</fullName>
    </submittedName>
</protein>
<name>A0A0F9N7A5_9ZZZZ</name>
<evidence type="ECO:0000313" key="1">
    <source>
        <dbReference type="EMBL" id="KKM77302.1"/>
    </source>
</evidence>
<organism evidence="1">
    <name type="scientific">marine sediment metagenome</name>
    <dbReference type="NCBI Taxonomy" id="412755"/>
    <lineage>
        <taxon>unclassified sequences</taxon>
        <taxon>metagenomes</taxon>
        <taxon>ecological metagenomes</taxon>
    </lineage>
</organism>
<sequence length="155" mass="17629">MPTELGKAYDIDWRGKPPHMLQTDIPVWYRFLTKWGFSFINLYYDCAVGGQFYSEKALEDKYIKMWSRLNAKRIDAVGESSKAVWIIEVATSPGLRAIGQLLVYRNLWNEDPKIEKPVLMALVCSVVDPDILSSAAALNIQSYVMPGDDRLTIPI</sequence>
<dbReference type="AlphaFoldDB" id="A0A0F9N7A5"/>